<reference evidence="2 3" key="1">
    <citation type="journal article" date="2016" name="Nat. Commun.">
        <title>Extremotolerant tardigrade genome and improved radiotolerance of human cultured cells by tardigrade-unique protein.</title>
        <authorList>
            <person name="Hashimoto T."/>
            <person name="Horikawa D.D."/>
            <person name="Saito Y."/>
            <person name="Kuwahara H."/>
            <person name="Kozuka-Hata H."/>
            <person name="Shin-I T."/>
            <person name="Minakuchi Y."/>
            <person name="Ohishi K."/>
            <person name="Motoyama A."/>
            <person name="Aizu T."/>
            <person name="Enomoto A."/>
            <person name="Kondo K."/>
            <person name="Tanaka S."/>
            <person name="Hara Y."/>
            <person name="Koshikawa S."/>
            <person name="Sagara H."/>
            <person name="Miura T."/>
            <person name="Yokobori S."/>
            <person name="Miyagawa K."/>
            <person name="Suzuki Y."/>
            <person name="Kubo T."/>
            <person name="Oyama M."/>
            <person name="Kohara Y."/>
            <person name="Fujiyama A."/>
            <person name="Arakawa K."/>
            <person name="Katayama T."/>
            <person name="Toyoda A."/>
            <person name="Kunieda T."/>
        </authorList>
    </citation>
    <scope>NUCLEOTIDE SEQUENCE [LARGE SCALE GENOMIC DNA]</scope>
    <source>
        <strain evidence="2 3">YOKOZUNA-1</strain>
    </source>
</reference>
<accession>A0A1D1W2S9</accession>
<dbReference type="EMBL" id="BDGG01000016">
    <property type="protein sequence ID" value="GAV07827.1"/>
    <property type="molecule type" value="Genomic_DNA"/>
</dbReference>
<feature type="compositionally biased region" description="Polar residues" evidence="1">
    <location>
        <begin position="43"/>
        <end position="54"/>
    </location>
</feature>
<name>A0A1D1W2S9_RAMVA</name>
<evidence type="ECO:0000313" key="2">
    <source>
        <dbReference type="EMBL" id="GAV07827.1"/>
    </source>
</evidence>
<protein>
    <submittedName>
        <fullName evidence="2">Uncharacterized protein</fullName>
    </submittedName>
</protein>
<sequence length="76" mass="8223">MQQQQKSFGVKDPKLSLNATLERYERLGVPATSATNGFPVRPQSAQGNNSTSPLEQPEVPSSVIAPPEEHSLPVRP</sequence>
<dbReference type="Proteomes" id="UP000186922">
    <property type="component" value="Unassembled WGS sequence"/>
</dbReference>
<evidence type="ECO:0000256" key="1">
    <source>
        <dbReference type="SAM" id="MobiDB-lite"/>
    </source>
</evidence>
<keyword evidence="3" id="KW-1185">Reference proteome</keyword>
<evidence type="ECO:0000313" key="3">
    <source>
        <dbReference type="Proteomes" id="UP000186922"/>
    </source>
</evidence>
<proteinExistence type="predicted"/>
<dbReference type="AlphaFoldDB" id="A0A1D1W2S9"/>
<feature type="compositionally biased region" description="Basic and acidic residues" evidence="1">
    <location>
        <begin position="67"/>
        <end position="76"/>
    </location>
</feature>
<feature type="region of interest" description="Disordered" evidence="1">
    <location>
        <begin position="28"/>
        <end position="76"/>
    </location>
</feature>
<gene>
    <name evidence="2" type="primary">RvY_17617-1</name>
    <name evidence="2" type="synonym">RvY_17617.1</name>
    <name evidence="2" type="ORF">RvY_17617</name>
</gene>
<organism evidence="2 3">
    <name type="scientific">Ramazzottius varieornatus</name>
    <name type="common">Water bear</name>
    <name type="synonym">Tardigrade</name>
    <dbReference type="NCBI Taxonomy" id="947166"/>
    <lineage>
        <taxon>Eukaryota</taxon>
        <taxon>Metazoa</taxon>
        <taxon>Ecdysozoa</taxon>
        <taxon>Tardigrada</taxon>
        <taxon>Eutardigrada</taxon>
        <taxon>Parachela</taxon>
        <taxon>Hypsibioidea</taxon>
        <taxon>Ramazzottiidae</taxon>
        <taxon>Ramazzottius</taxon>
    </lineage>
</organism>
<comment type="caution">
    <text evidence="2">The sequence shown here is derived from an EMBL/GenBank/DDBJ whole genome shotgun (WGS) entry which is preliminary data.</text>
</comment>